<name>A0A8S3IT66_9BILA</name>
<dbReference type="InterPro" id="IPR011042">
    <property type="entry name" value="6-blade_b-propeller_TolB-like"/>
</dbReference>
<keyword evidence="1" id="KW-0732">Signal</keyword>
<dbReference type="Gene3D" id="2.120.10.30">
    <property type="entry name" value="TolB, C-terminal domain"/>
    <property type="match status" value="1"/>
</dbReference>
<dbReference type="SUPFAM" id="SSF101898">
    <property type="entry name" value="NHL repeat"/>
    <property type="match status" value="1"/>
</dbReference>
<reference evidence="5" key="1">
    <citation type="submission" date="2021-02" db="EMBL/GenBank/DDBJ databases">
        <authorList>
            <person name="Nowell W R."/>
        </authorList>
    </citation>
    <scope>NUCLEOTIDE SEQUENCE</scope>
</reference>
<evidence type="ECO:0000313" key="6">
    <source>
        <dbReference type="Proteomes" id="UP000676336"/>
    </source>
</evidence>
<protein>
    <submittedName>
        <fullName evidence="5">Uncharacterized protein</fullName>
    </submittedName>
</protein>
<evidence type="ECO:0000256" key="1">
    <source>
        <dbReference type="ARBA" id="ARBA00022729"/>
    </source>
</evidence>
<evidence type="ECO:0000313" key="5">
    <source>
        <dbReference type="EMBL" id="CAF5204968.1"/>
    </source>
</evidence>
<dbReference type="PANTHER" id="PTHR10680">
    <property type="entry name" value="PEPTIDYL-GLYCINE ALPHA-AMIDATING MONOOXYGENASE"/>
    <property type="match status" value="1"/>
</dbReference>
<evidence type="ECO:0000256" key="2">
    <source>
        <dbReference type="ARBA" id="ARBA00022737"/>
    </source>
</evidence>
<keyword evidence="3" id="KW-0325">Glycoprotein</keyword>
<keyword evidence="2" id="KW-0677">Repeat</keyword>
<feature type="repeat" description="NHL" evidence="4">
    <location>
        <begin position="113"/>
        <end position="146"/>
    </location>
</feature>
<dbReference type="Pfam" id="PF01436">
    <property type="entry name" value="NHL"/>
    <property type="match status" value="1"/>
</dbReference>
<accession>A0A8S3IT66</accession>
<dbReference type="EMBL" id="CAJOBI010335321">
    <property type="protein sequence ID" value="CAF5204968.1"/>
    <property type="molecule type" value="Genomic_DNA"/>
</dbReference>
<feature type="non-terminal residue" evidence="5">
    <location>
        <position position="1"/>
    </location>
</feature>
<dbReference type="InterPro" id="IPR001258">
    <property type="entry name" value="NHL_repeat"/>
</dbReference>
<dbReference type="CDD" id="cd05819">
    <property type="entry name" value="NHL"/>
    <property type="match status" value="1"/>
</dbReference>
<organism evidence="5 6">
    <name type="scientific">Rotaria magnacalcarata</name>
    <dbReference type="NCBI Taxonomy" id="392030"/>
    <lineage>
        <taxon>Eukaryota</taxon>
        <taxon>Metazoa</taxon>
        <taxon>Spiralia</taxon>
        <taxon>Gnathifera</taxon>
        <taxon>Rotifera</taxon>
        <taxon>Eurotatoria</taxon>
        <taxon>Bdelloidea</taxon>
        <taxon>Philodinida</taxon>
        <taxon>Philodinidae</taxon>
        <taxon>Rotaria</taxon>
    </lineage>
</organism>
<sequence>MNRRVVRWSQANRTSGETIIENICCVGLMMDDRRFLYISDWNEHSVRQYSVGNTTGTVVAGGNGVGDRLKQLNTNMFIFVDQDNSIYISDYKNDRVVKWAKGTYEGIVVAGGHGKGDAPTQLSHPQGVFVDQLGTVYVVDYSNHRVMRWCKGASEGTMITGGLQLCAPRGISFDQHGNLGNCSLFIDAYQ</sequence>
<dbReference type="Proteomes" id="UP000676336">
    <property type="component" value="Unassembled WGS sequence"/>
</dbReference>
<dbReference type="AlphaFoldDB" id="A0A8S3IT66"/>
<evidence type="ECO:0000256" key="4">
    <source>
        <dbReference type="PROSITE-ProRule" id="PRU00504"/>
    </source>
</evidence>
<dbReference type="PROSITE" id="PS51125">
    <property type="entry name" value="NHL"/>
    <property type="match status" value="1"/>
</dbReference>
<dbReference type="PANTHER" id="PTHR10680:SF14">
    <property type="entry name" value="PEPTIDYL-GLYCINE ALPHA-AMIDATING MONOOXYGENASE"/>
    <property type="match status" value="1"/>
</dbReference>
<comment type="caution">
    <text evidence="5">The sequence shown here is derived from an EMBL/GenBank/DDBJ whole genome shotgun (WGS) entry which is preliminary data.</text>
</comment>
<gene>
    <name evidence="5" type="ORF">SMN809_LOCUS76633</name>
</gene>
<evidence type="ECO:0000256" key="3">
    <source>
        <dbReference type="ARBA" id="ARBA00023180"/>
    </source>
</evidence>
<proteinExistence type="predicted"/>